<comment type="caution">
    <text evidence="2">The sequence shown here is derived from an EMBL/GenBank/DDBJ whole genome shotgun (WGS) entry which is preliminary data.</text>
</comment>
<dbReference type="RefSeq" id="WP_141168368.1">
    <property type="nucleotide sequence ID" value="NZ_VHLH01000047.1"/>
</dbReference>
<organism evidence="2 3">
    <name type="scientific">Pararhizobium mangrovi</name>
    <dbReference type="NCBI Taxonomy" id="2590452"/>
    <lineage>
        <taxon>Bacteria</taxon>
        <taxon>Pseudomonadati</taxon>
        <taxon>Pseudomonadota</taxon>
        <taxon>Alphaproteobacteria</taxon>
        <taxon>Hyphomicrobiales</taxon>
        <taxon>Rhizobiaceae</taxon>
        <taxon>Rhizobium/Agrobacterium group</taxon>
        <taxon>Pararhizobium</taxon>
    </lineage>
</organism>
<dbReference type="OrthoDB" id="8478810at2"/>
<name>A0A506TYP6_9HYPH</name>
<keyword evidence="1" id="KW-0732">Signal</keyword>
<proteinExistence type="predicted"/>
<evidence type="ECO:0000313" key="2">
    <source>
        <dbReference type="EMBL" id="TPW25854.1"/>
    </source>
</evidence>
<feature type="signal peptide" evidence="1">
    <location>
        <begin position="1"/>
        <end position="22"/>
    </location>
</feature>
<evidence type="ECO:0000256" key="1">
    <source>
        <dbReference type="SAM" id="SignalP"/>
    </source>
</evidence>
<gene>
    <name evidence="2" type="ORF">FJU11_17505</name>
</gene>
<keyword evidence="3" id="KW-1185">Reference proteome</keyword>
<evidence type="ECO:0000313" key="3">
    <source>
        <dbReference type="Proteomes" id="UP000320314"/>
    </source>
</evidence>
<protein>
    <recommendedName>
        <fullName evidence="4">SH3 domain-containing protein</fullName>
    </recommendedName>
</protein>
<dbReference type="AlphaFoldDB" id="A0A506TYP6"/>
<accession>A0A506TYP6</accession>
<reference evidence="2 3" key="1">
    <citation type="submission" date="2019-06" db="EMBL/GenBank/DDBJ databases">
        <authorList>
            <person name="Li M."/>
        </authorList>
    </citation>
    <scope>NUCLEOTIDE SEQUENCE [LARGE SCALE GENOMIC DNA]</scope>
    <source>
        <strain evidence="2 3">BGMRC6574</strain>
    </source>
</reference>
<sequence length="324" mass="35128">MKGVVSVTAILAVAFIAGTMFGKSSNNAVDASSTDVGTSLAVTSASRSNSDCETGQPASGKIVAVTGSYDLRKIPAKNGSRIKNQKASRILKTVQYHQIDSSTSVKQICTNGKWSKVQIVKPEWLTFVKGWVPNHVLRGIEHSTDGRRKYTKDDFYWNDNTSPYKSQIVSIVNKISRENSGCASIDAATVSRSPSKSKPSDPVFFVTCTPSSKRAFNVWFKPSDIDKTFLATPAIDKGDATLACERAAKDAATHPSTVNFSRFLDVVYSSGQDGRASLDSSFTAKNSIGLKLRYHIRCLFDGNTLIEKNIGETDRSAGLRGFSK</sequence>
<dbReference type="EMBL" id="VHLH01000047">
    <property type="protein sequence ID" value="TPW25854.1"/>
    <property type="molecule type" value="Genomic_DNA"/>
</dbReference>
<dbReference type="Proteomes" id="UP000320314">
    <property type="component" value="Unassembled WGS sequence"/>
</dbReference>
<feature type="chain" id="PRO_5021220768" description="SH3 domain-containing protein" evidence="1">
    <location>
        <begin position="23"/>
        <end position="324"/>
    </location>
</feature>
<evidence type="ECO:0008006" key="4">
    <source>
        <dbReference type="Google" id="ProtNLM"/>
    </source>
</evidence>